<dbReference type="InterPro" id="IPR000504">
    <property type="entry name" value="RRM_dom"/>
</dbReference>
<dbReference type="InterPro" id="IPR035979">
    <property type="entry name" value="RBD_domain_sf"/>
</dbReference>
<keyword evidence="4 6" id="KW-0862">Zinc</keyword>
<evidence type="ECO:0000256" key="1">
    <source>
        <dbReference type="ARBA" id="ARBA00022723"/>
    </source>
</evidence>
<evidence type="ECO:0000256" key="6">
    <source>
        <dbReference type="PROSITE-ProRule" id="PRU00723"/>
    </source>
</evidence>
<dbReference type="PANTHER" id="PTHR12620">
    <property type="entry name" value="U2 SNRNP AUXILIARY FACTOR, SMALL SUBUNIT"/>
    <property type="match status" value="1"/>
</dbReference>
<dbReference type="GO" id="GO:0000398">
    <property type="term" value="P:mRNA splicing, via spliceosome"/>
    <property type="evidence" value="ECO:0007669"/>
    <property type="project" value="InterPro"/>
</dbReference>
<evidence type="ECO:0000313" key="10">
    <source>
        <dbReference type="EMBL" id="CAL6026402.1"/>
    </source>
</evidence>
<dbReference type="GO" id="GO:0089701">
    <property type="term" value="C:U2AF complex"/>
    <property type="evidence" value="ECO:0007669"/>
    <property type="project" value="InterPro"/>
</dbReference>
<dbReference type="InterPro" id="IPR000571">
    <property type="entry name" value="Znf_CCCH"/>
</dbReference>
<dbReference type="InterPro" id="IPR009145">
    <property type="entry name" value="U2AF_small"/>
</dbReference>
<dbReference type="EMBL" id="CATOUU010000499">
    <property type="protein sequence ID" value="CAI9931791.1"/>
    <property type="molecule type" value="Genomic_DNA"/>
</dbReference>
<evidence type="ECO:0000313" key="9">
    <source>
        <dbReference type="EMBL" id="CAI9931791.1"/>
    </source>
</evidence>
<feature type="domain" description="C3H1-type" evidence="8">
    <location>
        <begin position="1"/>
        <end position="25"/>
    </location>
</feature>
<name>A0AA86P6T8_9EUKA</name>
<reference evidence="9" key="1">
    <citation type="submission" date="2023-06" db="EMBL/GenBank/DDBJ databases">
        <authorList>
            <person name="Kurt Z."/>
        </authorList>
    </citation>
    <scope>NUCLEOTIDE SEQUENCE</scope>
</reference>
<keyword evidence="1 6" id="KW-0479">Metal-binding</keyword>
<evidence type="ECO:0000256" key="4">
    <source>
        <dbReference type="ARBA" id="ARBA00022833"/>
    </source>
</evidence>
<dbReference type="PRINTS" id="PR01848">
    <property type="entry name" value="U2AUXFACTOR"/>
</dbReference>
<accession>A0AA86P6T8</accession>
<feature type="zinc finger region" description="C3H1-type" evidence="6">
    <location>
        <begin position="1"/>
        <end position="25"/>
    </location>
</feature>
<dbReference type="InterPro" id="IPR012677">
    <property type="entry name" value="Nucleotide-bd_a/b_plait_sf"/>
</dbReference>
<keyword evidence="11" id="KW-1185">Reference proteome</keyword>
<keyword evidence="2" id="KW-0677">Repeat</keyword>
<dbReference type="EMBL" id="CAXDID020000102">
    <property type="protein sequence ID" value="CAL6026402.1"/>
    <property type="molecule type" value="Genomic_DNA"/>
</dbReference>
<proteinExistence type="predicted"/>
<dbReference type="Pfam" id="PF00076">
    <property type="entry name" value="RRM_1"/>
    <property type="match status" value="1"/>
</dbReference>
<feature type="domain" description="RRM" evidence="7">
    <location>
        <begin position="43"/>
        <end position="119"/>
    </location>
</feature>
<dbReference type="GO" id="GO:0003723">
    <property type="term" value="F:RNA binding"/>
    <property type="evidence" value="ECO:0007669"/>
    <property type="project" value="UniProtKB-UniRule"/>
</dbReference>
<evidence type="ECO:0000256" key="3">
    <source>
        <dbReference type="ARBA" id="ARBA00022771"/>
    </source>
</evidence>
<evidence type="ECO:0000259" key="7">
    <source>
        <dbReference type="PROSITE" id="PS50102"/>
    </source>
</evidence>
<dbReference type="PROSITE" id="PS50103">
    <property type="entry name" value="ZF_C3H1"/>
    <property type="match status" value="1"/>
</dbReference>
<evidence type="ECO:0000256" key="5">
    <source>
        <dbReference type="PROSITE-ProRule" id="PRU00176"/>
    </source>
</evidence>
<dbReference type="PROSITE" id="PS50102">
    <property type="entry name" value="RRM"/>
    <property type="match status" value="1"/>
</dbReference>
<keyword evidence="5" id="KW-0694">RNA-binding</keyword>
<dbReference type="Proteomes" id="UP001642409">
    <property type="component" value="Unassembled WGS sequence"/>
</dbReference>
<evidence type="ECO:0000259" key="8">
    <source>
        <dbReference type="PROSITE" id="PS50103"/>
    </source>
</evidence>
<dbReference type="AlphaFoldDB" id="A0AA86P6T8"/>
<evidence type="ECO:0000313" key="11">
    <source>
        <dbReference type="Proteomes" id="UP001642409"/>
    </source>
</evidence>
<organism evidence="9">
    <name type="scientific">Hexamita inflata</name>
    <dbReference type="NCBI Taxonomy" id="28002"/>
    <lineage>
        <taxon>Eukaryota</taxon>
        <taxon>Metamonada</taxon>
        <taxon>Diplomonadida</taxon>
        <taxon>Hexamitidae</taxon>
        <taxon>Hexamitinae</taxon>
        <taxon>Hexamita</taxon>
    </lineage>
</organism>
<protein>
    <submittedName>
        <fullName evidence="9">Putative</fullName>
    </submittedName>
</protein>
<dbReference type="SUPFAM" id="SSF54928">
    <property type="entry name" value="RNA-binding domain, RBD"/>
    <property type="match status" value="1"/>
</dbReference>
<keyword evidence="3 6" id="KW-0863">Zinc-finger</keyword>
<evidence type="ECO:0000256" key="2">
    <source>
        <dbReference type="ARBA" id="ARBA00022737"/>
    </source>
</evidence>
<sequence length="162" mass="19001">MTCEFYDKTGCCKHGHNCSRQHPALELSNTLIFEGVCPAIRNVSNILQVNFWNNVYEDLFLRCDEFGFIQDCALSINQNHLFGTFFVQFKNLNDAQKCHETLKNQQYAGKTLKLRFGPMNTLRKGVCIKNLQKRCNDECNYIHQFDARDVAKELFAYNDRWR</sequence>
<gene>
    <name evidence="9" type="ORF">HINF_LOCUS19436</name>
    <name evidence="10" type="ORF">HINF_LOCUS30824</name>
</gene>
<reference evidence="10 11" key="2">
    <citation type="submission" date="2024-07" db="EMBL/GenBank/DDBJ databases">
        <authorList>
            <person name="Akdeniz Z."/>
        </authorList>
    </citation>
    <scope>NUCLEOTIDE SEQUENCE [LARGE SCALE GENOMIC DNA]</scope>
</reference>
<comment type="caution">
    <text evidence="9">The sequence shown here is derived from an EMBL/GenBank/DDBJ whole genome shotgun (WGS) entry which is preliminary data.</text>
</comment>
<dbReference type="GO" id="GO:0008270">
    <property type="term" value="F:zinc ion binding"/>
    <property type="evidence" value="ECO:0007669"/>
    <property type="project" value="UniProtKB-KW"/>
</dbReference>
<dbReference type="Gene3D" id="3.30.70.330">
    <property type="match status" value="1"/>
</dbReference>